<dbReference type="AlphaFoldDB" id="A0A916YHX1"/>
<reference evidence="3" key="2">
    <citation type="submission" date="2020-09" db="EMBL/GenBank/DDBJ databases">
        <authorList>
            <person name="Sun Q."/>
            <person name="Zhou Y."/>
        </authorList>
    </citation>
    <scope>NUCLEOTIDE SEQUENCE</scope>
    <source>
        <strain evidence="3">CGMCC 1.15958</strain>
    </source>
</reference>
<dbReference type="RefSeq" id="WP_188764733.1">
    <property type="nucleotide sequence ID" value="NZ_BMKK01000001.1"/>
</dbReference>
<feature type="modified residue" description="4-aspartylphosphate" evidence="1">
    <location>
        <position position="61"/>
    </location>
</feature>
<dbReference type="Proteomes" id="UP000609064">
    <property type="component" value="Unassembled WGS sequence"/>
</dbReference>
<proteinExistence type="predicted"/>
<protein>
    <submittedName>
        <fullName evidence="3">Response regulator</fullName>
    </submittedName>
</protein>
<reference evidence="3" key="1">
    <citation type="journal article" date="2014" name="Int. J. Syst. Evol. Microbiol.">
        <title>Complete genome sequence of Corynebacterium casei LMG S-19264T (=DSM 44701T), isolated from a smear-ripened cheese.</title>
        <authorList>
            <consortium name="US DOE Joint Genome Institute (JGI-PGF)"/>
            <person name="Walter F."/>
            <person name="Albersmeier A."/>
            <person name="Kalinowski J."/>
            <person name="Ruckert C."/>
        </authorList>
    </citation>
    <scope>NUCLEOTIDE SEQUENCE</scope>
    <source>
        <strain evidence="3">CGMCC 1.15958</strain>
    </source>
</reference>
<dbReference type="EMBL" id="BMKK01000001">
    <property type="protein sequence ID" value="GGD46416.1"/>
    <property type="molecule type" value="Genomic_DNA"/>
</dbReference>
<evidence type="ECO:0000256" key="1">
    <source>
        <dbReference type="PROSITE-ProRule" id="PRU00169"/>
    </source>
</evidence>
<keyword evidence="1" id="KW-0597">Phosphoprotein</keyword>
<comment type="caution">
    <text evidence="3">The sequence shown here is derived from an EMBL/GenBank/DDBJ whole genome shotgun (WGS) entry which is preliminary data.</text>
</comment>
<gene>
    <name evidence="3" type="ORF">GCM10011514_08080</name>
</gene>
<dbReference type="Pfam" id="PF00072">
    <property type="entry name" value="Response_reg"/>
    <property type="match status" value="1"/>
</dbReference>
<dbReference type="SUPFAM" id="SSF52172">
    <property type="entry name" value="CheY-like"/>
    <property type="match status" value="1"/>
</dbReference>
<accession>A0A916YHX1</accession>
<evidence type="ECO:0000259" key="2">
    <source>
        <dbReference type="PROSITE" id="PS50110"/>
    </source>
</evidence>
<sequence length="141" mass="16197">MNRNASILICDDDEDDLYLVKSIFNDTKFSNQTVYLKNGAELLEYLQNQKKDTSVGLVLLDLNMPKMDGRETLRLIKNNPELRRIPVVILTTSNAPQDIEKCYELGANCFMTKPSSYEGLNDAIKTLSKFWLELSYLPIKR</sequence>
<dbReference type="SMART" id="SM00448">
    <property type="entry name" value="REC"/>
    <property type="match status" value="1"/>
</dbReference>
<dbReference type="InterPro" id="IPR011006">
    <property type="entry name" value="CheY-like_superfamily"/>
</dbReference>
<dbReference type="PANTHER" id="PTHR44520">
    <property type="entry name" value="RESPONSE REGULATOR RCP1-RELATED"/>
    <property type="match status" value="1"/>
</dbReference>
<keyword evidence="4" id="KW-1185">Reference proteome</keyword>
<dbReference type="Gene3D" id="3.40.50.2300">
    <property type="match status" value="1"/>
</dbReference>
<name>A0A916YHX1_9BACT</name>
<organism evidence="3 4">
    <name type="scientific">Emticicia aquatilis</name>
    <dbReference type="NCBI Taxonomy" id="1537369"/>
    <lineage>
        <taxon>Bacteria</taxon>
        <taxon>Pseudomonadati</taxon>
        <taxon>Bacteroidota</taxon>
        <taxon>Cytophagia</taxon>
        <taxon>Cytophagales</taxon>
        <taxon>Leadbetterellaceae</taxon>
        <taxon>Emticicia</taxon>
    </lineage>
</organism>
<dbReference type="InterPro" id="IPR001789">
    <property type="entry name" value="Sig_transdc_resp-reg_receiver"/>
</dbReference>
<evidence type="ECO:0000313" key="3">
    <source>
        <dbReference type="EMBL" id="GGD46416.1"/>
    </source>
</evidence>
<dbReference type="PROSITE" id="PS50110">
    <property type="entry name" value="RESPONSE_REGULATORY"/>
    <property type="match status" value="1"/>
</dbReference>
<feature type="domain" description="Response regulatory" evidence="2">
    <location>
        <begin position="6"/>
        <end position="128"/>
    </location>
</feature>
<dbReference type="CDD" id="cd17557">
    <property type="entry name" value="REC_Rcp-like"/>
    <property type="match status" value="1"/>
</dbReference>
<evidence type="ECO:0000313" key="4">
    <source>
        <dbReference type="Proteomes" id="UP000609064"/>
    </source>
</evidence>
<dbReference type="InterPro" id="IPR052893">
    <property type="entry name" value="TCS_response_regulator"/>
</dbReference>
<dbReference type="PANTHER" id="PTHR44520:SF2">
    <property type="entry name" value="RESPONSE REGULATOR RCP1"/>
    <property type="match status" value="1"/>
</dbReference>
<dbReference type="GO" id="GO:0000160">
    <property type="term" value="P:phosphorelay signal transduction system"/>
    <property type="evidence" value="ECO:0007669"/>
    <property type="project" value="InterPro"/>
</dbReference>